<dbReference type="AlphaFoldDB" id="A0A448WEU4"/>
<evidence type="ECO:0000256" key="1">
    <source>
        <dbReference type="SAM" id="MobiDB-lite"/>
    </source>
</evidence>
<feature type="compositionally biased region" description="Basic and acidic residues" evidence="1">
    <location>
        <begin position="298"/>
        <end position="307"/>
    </location>
</feature>
<protein>
    <submittedName>
        <fullName evidence="2">Uncharacterized protein</fullName>
    </submittedName>
</protein>
<keyword evidence="3" id="KW-1185">Reference proteome</keyword>
<gene>
    <name evidence="2" type="ORF">PXEA_LOCUS3517</name>
</gene>
<dbReference type="Proteomes" id="UP000784294">
    <property type="component" value="Unassembled WGS sequence"/>
</dbReference>
<evidence type="ECO:0000313" key="3">
    <source>
        <dbReference type="Proteomes" id="UP000784294"/>
    </source>
</evidence>
<organism evidence="2 3">
    <name type="scientific">Protopolystoma xenopodis</name>
    <dbReference type="NCBI Taxonomy" id="117903"/>
    <lineage>
        <taxon>Eukaryota</taxon>
        <taxon>Metazoa</taxon>
        <taxon>Spiralia</taxon>
        <taxon>Lophotrochozoa</taxon>
        <taxon>Platyhelminthes</taxon>
        <taxon>Monogenea</taxon>
        <taxon>Polyopisthocotylea</taxon>
        <taxon>Polystomatidea</taxon>
        <taxon>Polystomatidae</taxon>
        <taxon>Protopolystoma</taxon>
    </lineage>
</organism>
<evidence type="ECO:0000313" key="2">
    <source>
        <dbReference type="EMBL" id="VEL10077.1"/>
    </source>
</evidence>
<dbReference type="EMBL" id="CAAALY010007975">
    <property type="protein sequence ID" value="VEL10077.1"/>
    <property type="molecule type" value="Genomic_DNA"/>
</dbReference>
<feature type="compositionally biased region" description="Polar residues" evidence="1">
    <location>
        <begin position="286"/>
        <end position="297"/>
    </location>
</feature>
<comment type="caution">
    <text evidence="2">The sequence shown here is derived from an EMBL/GenBank/DDBJ whole genome shotgun (WGS) entry which is preliminary data.</text>
</comment>
<proteinExistence type="predicted"/>
<name>A0A448WEU4_9PLAT</name>
<sequence length="307" mass="33758">MANESTLMVFSALFHSFERLFVRSGWSQSYTDAVINLSLPHSSEQVQNKLNTEQESATRYFWFGANQMRTSLDLMRCILQPLDNFVADNSSYGDDLGPDAKQGLSNGRLVVVLTMIPFGKIYTVGFNFRSLCHLIDGCIVAQSESADFGEDEVRRHLQDVEEADVFPGETLQSHVVCSTSGNSDDTSSELDRFTAEWRSEAGNLAQIAVSVFHLASGLHSNALSRFASPNLNLNFSADSARLLLSNELGKARIWDRTKSVLCILLDGMSLLTYSESVPDLVNVISASSEPKPASNSEETGHAKETDP</sequence>
<feature type="region of interest" description="Disordered" evidence="1">
    <location>
        <begin position="286"/>
        <end position="307"/>
    </location>
</feature>
<feature type="non-terminal residue" evidence="2">
    <location>
        <position position="1"/>
    </location>
</feature>
<reference evidence="2" key="1">
    <citation type="submission" date="2018-11" db="EMBL/GenBank/DDBJ databases">
        <authorList>
            <consortium name="Pathogen Informatics"/>
        </authorList>
    </citation>
    <scope>NUCLEOTIDE SEQUENCE</scope>
</reference>
<accession>A0A448WEU4</accession>